<keyword evidence="3" id="KW-0813">Transport</keyword>
<sequence length="273" mass="28529">MVGAASEAGEAEDAAWRRADARPWLRALAAAFPLTVPILAGFAFLGFSYGVYVRALGFPPVYPLAMATVIFGGSLEFLVAGMLGGAFAPLTTFVVALAVQARHLFYGIAMLDRYRDTGWMRPFLIFGMCDETFSVLCSAEPPAGVDRRWFMFWVTLLDYLYWALSALAGGVVGGLLPFDTEGISFVMTALFVVILLERLLSEGDVVPALVGAAASVACLAAFGPDGFMLPALAASSVVLVALRGRLGSGAEKDGAPAGPSDGGVPAAGECDGR</sequence>
<evidence type="ECO:0000256" key="9">
    <source>
        <dbReference type="SAM" id="Phobius"/>
    </source>
</evidence>
<evidence type="ECO:0000256" key="3">
    <source>
        <dbReference type="ARBA" id="ARBA00022448"/>
    </source>
</evidence>
<dbReference type="InterPro" id="IPR011606">
    <property type="entry name" value="Brnchd-chn_aa_trnsp_permease"/>
</dbReference>
<dbReference type="PANTHER" id="PTHR34979:SF1">
    <property type="entry name" value="INNER MEMBRANE PROTEIN YGAZ"/>
    <property type="match status" value="1"/>
</dbReference>
<evidence type="ECO:0000313" key="11">
    <source>
        <dbReference type="Proteomes" id="UP001332931"/>
    </source>
</evidence>
<name>A0ABU7R8Q4_9ACTN</name>
<feature type="transmembrane region" description="Helical" evidence="9">
    <location>
        <begin position="205"/>
        <end position="222"/>
    </location>
</feature>
<keyword evidence="4" id="KW-1003">Cell membrane</keyword>
<comment type="caution">
    <text evidence="10">The sequence shown here is derived from an EMBL/GenBank/DDBJ whole genome shotgun (WGS) entry which is preliminary data.</text>
</comment>
<protein>
    <submittedName>
        <fullName evidence="10">AzlC family ABC transporter permease</fullName>
    </submittedName>
</protein>
<evidence type="ECO:0000256" key="5">
    <source>
        <dbReference type="ARBA" id="ARBA00022692"/>
    </source>
</evidence>
<dbReference type="Pfam" id="PF03591">
    <property type="entry name" value="AzlC"/>
    <property type="match status" value="1"/>
</dbReference>
<keyword evidence="11" id="KW-1185">Reference proteome</keyword>
<feature type="transmembrane region" description="Helical" evidence="9">
    <location>
        <begin position="27"/>
        <end position="52"/>
    </location>
</feature>
<dbReference type="PANTHER" id="PTHR34979">
    <property type="entry name" value="INNER MEMBRANE PROTEIN YGAZ"/>
    <property type="match status" value="1"/>
</dbReference>
<reference evidence="10 11" key="1">
    <citation type="submission" date="2024-01" db="EMBL/GenBank/DDBJ databases">
        <title>Description of Olsenella sp. nov., isolated from pig feces.</title>
        <authorList>
            <person name="Chang Y.-H."/>
        </authorList>
    </citation>
    <scope>NUCLEOTIDE SEQUENCE [LARGE SCALE GENOMIC DNA]</scope>
    <source>
        <strain evidence="10 11">YH-ols2223</strain>
    </source>
</reference>
<keyword evidence="7 9" id="KW-0472">Membrane</keyword>
<dbReference type="RefSeq" id="WP_330957729.1">
    <property type="nucleotide sequence ID" value="NZ_JAZGJQ010000002.1"/>
</dbReference>
<evidence type="ECO:0000256" key="8">
    <source>
        <dbReference type="SAM" id="MobiDB-lite"/>
    </source>
</evidence>
<feature type="transmembrane region" description="Helical" evidence="9">
    <location>
        <begin position="182"/>
        <end position="200"/>
    </location>
</feature>
<evidence type="ECO:0000313" key="10">
    <source>
        <dbReference type="EMBL" id="MEE6146963.1"/>
    </source>
</evidence>
<evidence type="ECO:0000256" key="1">
    <source>
        <dbReference type="ARBA" id="ARBA00004651"/>
    </source>
</evidence>
<comment type="similarity">
    <text evidence="2">Belongs to the AzlC family.</text>
</comment>
<proteinExistence type="inferred from homology"/>
<evidence type="ECO:0000256" key="4">
    <source>
        <dbReference type="ARBA" id="ARBA00022475"/>
    </source>
</evidence>
<dbReference type="EMBL" id="JAZGJQ010000002">
    <property type="protein sequence ID" value="MEE6146963.1"/>
    <property type="molecule type" value="Genomic_DNA"/>
</dbReference>
<feature type="region of interest" description="Disordered" evidence="8">
    <location>
        <begin position="249"/>
        <end position="273"/>
    </location>
</feature>
<keyword evidence="6 9" id="KW-1133">Transmembrane helix</keyword>
<evidence type="ECO:0000256" key="7">
    <source>
        <dbReference type="ARBA" id="ARBA00023136"/>
    </source>
</evidence>
<comment type="subcellular location">
    <subcellularLocation>
        <location evidence="1">Cell membrane</location>
        <topology evidence="1">Multi-pass membrane protein</topology>
    </subcellularLocation>
</comment>
<gene>
    <name evidence="10" type="ORF">VXJ25_02970</name>
</gene>
<organism evidence="10 11">
    <name type="scientific">Olsenella absiana</name>
    <dbReference type="NCBI Taxonomy" id="3115222"/>
    <lineage>
        <taxon>Bacteria</taxon>
        <taxon>Bacillati</taxon>
        <taxon>Actinomycetota</taxon>
        <taxon>Coriobacteriia</taxon>
        <taxon>Coriobacteriales</taxon>
        <taxon>Atopobiaceae</taxon>
        <taxon>Olsenella</taxon>
    </lineage>
</organism>
<dbReference type="Proteomes" id="UP001332931">
    <property type="component" value="Unassembled WGS sequence"/>
</dbReference>
<evidence type="ECO:0000256" key="2">
    <source>
        <dbReference type="ARBA" id="ARBA00010735"/>
    </source>
</evidence>
<keyword evidence="5 9" id="KW-0812">Transmembrane</keyword>
<accession>A0ABU7R8Q4</accession>
<feature type="transmembrane region" description="Helical" evidence="9">
    <location>
        <begin position="156"/>
        <end position="176"/>
    </location>
</feature>
<evidence type="ECO:0000256" key="6">
    <source>
        <dbReference type="ARBA" id="ARBA00022989"/>
    </source>
</evidence>